<evidence type="ECO:0000313" key="2">
    <source>
        <dbReference type="EMBL" id="WWD81063.1"/>
    </source>
</evidence>
<protein>
    <recommendedName>
        <fullName evidence="4">Permease</fullName>
    </recommendedName>
</protein>
<reference evidence="2 3" key="1">
    <citation type="submission" date="2024-01" db="EMBL/GenBank/DDBJ databases">
        <title>Complete Genome Sequence of Alkalicoccus halolimnae BZ-SZ-XJ29T, a Moderately Halophilic Bacterium Isolated from a Salt Lake.</title>
        <authorList>
            <person name="Zhao B."/>
        </authorList>
    </citation>
    <scope>NUCLEOTIDE SEQUENCE [LARGE SCALE GENOMIC DNA]</scope>
    <source>
        <strain evidence="2 3">BZ-SZ-XJ29</strain>
    </source>
</reference>
<accession>A0A5C7FG43</accession>
<name>A0A5C7FG43_9BACI</name>
<evidence type="ECO:0000256" key="1">
    <source>
        <dbReference type="SAM" id="Phobius"/>
    </source>
</evidence>
<keyword evidence="3" id="KW-1185">Reference proteome</keyword>
<evidence type="ECO:0000313" key="3">
    <source>
        <dbReference type="Proteomes" id="UP000321816"/>
    </source>
</evidence>
<dbReference type="KEGG" id="ahal:FTX54_005735"/>
<keyword evidence="1" id="KW-0812">Transmembrane</keyword>
<proteinExistence type="predicted"/>
<feature type="transmembrane region" description="Helical" evidence="1">
    <location>
        <begin position="83"/>
        <end position="101"/>
    </location>
</feature>
<dbReference type="AlphaFoldDB" id="A0A5C7FG43"/>
<dbReference type="OrthoDB" id="2657646at2"/>
<gene>
    <name evidence="2" type="ORF">FTX54_005735</name>
</gene>
<organism evidence="2 3">
    <name type="scientific">Alkalicoccus halolimnae</name>
    <dbReference type="NCBI Taxonomy" id="1667239"/>
    <lineage>
        <taxon>Bacteria</taxon>
        <taxon>Bacillati</taxon>
        <taxon>Bacillota</taxon>
        <taxon>Bacilli</taxon>
        <taxon>Bacillales</taxon>
        <taxon>Bacillaceae</taxon>
        <taxon>Alkalicoccus</taxon>
    </lineage>
</organism>
<dbReference type="EMBL" id="CP144914">
    <property type="protein sequence ID" value="WWD81063.1"/>
    <property type="molecule type" value="Genomic_DNA"/>
</dbReference>
<feature type="transmembrane region" description="Helical" evidence="1">
    <location>
        <begin position="54"/>
        <end position="77"/>
    </location>
</feature>
<evidence type="ECO:0008006" key="4">
    <source>
        <dbReference type="Google" id="ProtNLM"/>
    </source>
</evidence>
<keyword evidence="1" id="KW-1133">Transmembrane helix</keyword>
<dbReference type="Proteomes" id="UP000321816">
    <property type="component" value="Chromosome"/>
</dbReference>
<keyword evidence="1" id="KW-0472">Membrane</keyword>
<dbReference type="RefSeq" id="WP_147804109.1">
    <property type="nucleotide sequence ID" value="NZ_CP144914.1"/>
</dbReference>
<sequence length="115" mass="13473">MQKPVICEYCQKPIPSRKELITTKKLLNVHPYHEQCYSRELKGRKSFLLDNYPINGFSGNLVVFFSILLTVIMAFYLEPFQTAIVGILALVTLFYRFYSYLTYEKLLPKTRPPLT</sequence>